<feature type="transmembrane region" description="Helical" evidence="1">
    <location>
        <begin position="71"/>
        <end position="95"/>
    </location>
</feature>
<keyword evidence="1" id="KW-0472">Membrane</keyword>
<dbReference type="EMBL" id="JNCA01000015">
    <property type="protein sequence ID" value="KDN55294.1"/>
    <property type="molecule type" value="Genomic_DNA"/>
</dbReference>
<reference evidence="2 3" key="1">
    <citation type="submission" date="2014-05" db="EMBL/GenBank/DDBJ databases">
        <title>Genome Sequence of Flavobacterium sp. EM1321.</title>
        <authorList>
            <person name="Shin S.-K."/>
            <person name="Yi H."/>
        </authorList>
    </citation>
    <scope>NUCLEOTIDE SEQUENCE [LARGE SCALE GENOMIC DNA]</scope>
    <source>
        <strain evidence="2 3">EM1321</strain>
    </source>
</reference>
<feature type="transmembrane region" description="Helical" evidence="1">
    <location>
        <begin position="44"/>
        <end position="65"/>
    </location>
</feature>
<organism evidence="2 3">
    <name type="scientific">Flavobacterium seoulense</name>
    <dbReference type="NCBI Taxonomy" id="1492738"/>
    <lineage>
        <taxon>Bacteria</taxon>
        <taxon>Pseudomonadati</taxon>
        <taxon>Bacteroidota</taxon>
        <taxon>Flavobacteriia</taxon>
        <taxon>Flavobacteriales</taxon>
        <taxon>Flavobacteriaceae</taxon>
        <taxon>Flavobacterium</taxon>
    </lineage>
</organism>
<evidence type="ECO:0000313" key="2">
    <source>
        <dbReference type="EMBL" id="KDN55294.1"/>
    </source>
</evidence>
<dbReference type="PATRIC" id="fig|1492738.3.peg.1587"/>
<keyword evidence="1" id="KW-1133">Transmembrane helix</keyword>
<dbReference type="Proteomes" id="UP000027064">
    <property type="component" value="Unassembled WGS sequence"/>
</dbReference>
<keyword evidence="3" id="KW-1185">Reference proteome</keyword>
<dbReference type="STRING" id="1492738.FEM21_15980"/>
<feature type="transmembrane region" description="Helical" evidence="1">
    <location>
        <begin position="107"/>
        <end position="128"/>
    </location>
</feature>
<evidence type="ECO:0000256" key="1">
    <source>
        <dbReference type="SAM" id="Phobius"/>
    </source>
</evidence>
<evidence type="ECO:0000313" key="3">
    <source>
        <dbReference type="Proteomes" id="UP000027064"/>
    </source>
</evidence>
<accession>A0A066WWG6</accession>
<protein>
    <submittedName>
        <fullName evidence="2">Uncharacterized protein</fullName>
    </submittedName>
</protein>
<dbReference type="eggNOG" id="ENOG5033BYD">
    <property type="taxonomic scope" value="Bacteria"/>
</dbReference>
<comment type="caution">
    <text evidence="2">The sequence shown here is derived from an EMBL/GenBank/DDBJ whole genome shotgun (WGS) entry which is preliminary data.</text>
</comment>
<feature type="transmembrane region" description="Helical" evidence="1">
    <location>
        <begin position="6"/>
        <end position="32"/>
    </location>
</feature>
<gene>
    <name evidence="2" type="ORF">FEM21_15980</name>
</gene>
<name>A0A066WWG6_9FLAO</name>
<dbReference type="AlphaFoldDB" id="A0A066WWG6"/>
<proteinExistence type="predicted"/>
<keyword evidence="1" id="KW-0812">Transmembrane</keyword>
<sequence length="141" mass="16083">MNLKSYAPVFYFLLFAVILYIVHKLIFSFFGADLEIANFHYSLEYLYAFFAAVGVLIVFSLIMVFKTAPDFVGIAFLAATTINLVFSYIIARPILAKTSGNIKIEKINFFVIFILFLLFKIIITAKMLKNSNENGEKPRIN</sequence>